<name>A0A0G2Y639_9VIRU</name>
<dbReference type="GO" id="GO:0042026">
    <property type="term" value="P:protein refolding"/>
    <property type="evidence" value="ECO:0007669"/>
    <property type="project" value="TreeGrafter"/>
</dbReference>
<dbReference type="InterPro" id="IPR036869">
    <property type="entry name" value="J_dom_sf"/>
</dbReference>
<dbReference type="Pfam" id="PF00226">
    <property type="entry name" value="DnaJ"/>
    <property type="match status" value="1"/>
</dbReference>
<dbReference type="PRINTS" id="PR00625">
    <property type="entry name" value="JDOMAIN"/>
</dbReference>
<dbReference type="PANTHER" id="PTHR43096">
    <property type="entry name" value="DNAJ HOMOLOG 1, MITOCHONDRIAL-RELATED"/>
    <property type="match status" value="1"/>
</dbReference>
<organism evidence="3 4">
    <name type="scientific">Acanthamoeba polyphaga mimivirus Kroon</name>
    <dbReference type="NCBI Taxonomy" id="3069720"/>
    <lineage>
        <taxon>Viruses</taxon>
        <taxon>Varidnaviria</taxon>
        <taxon>Bamfordvirae</taxon>
        <taxon>Nucleocytoviricota</taxon>
        <taxon>Megaviricetes</taxon>
        <taxon>Imitervirales</taxon>
        <taxon>Mimiviridae</taxon>
        <taxon>Megamimivirinae</taxon>
        <taxon>Mimivirus</taxon>
        <taxon>Mimivirus lagoaense</taxon>
    </lineage>
</organism>
<evidence type="ECO:0000313" key="4">
    <source>
        <dbReference type="Proteomes" id="UP000240461"/>
    </source>
</evidence>
<keyword evidence="1" id="KW-0143">Chaperone</keyword>
<sequence>MERNQNYYQILDVDNRATKQQIIQSYKKLVRKYHPDRNKNPEAIEKFKQIQSSYEVLSDDLKRLNYDSYLTTYSNNNNFDVDNDLFNYYFIMKELFDKYDLNEEEQQEILDIFNIEFYQNNINTIGIDKANEILINKLIEYIPKITIKRISGQNKYFGSVVEFIFSFIN</sequence>
<accession>A0A0G2Y639</accession>
<dbReference type="Proteomes" id="UP000240461">
    <property type="component" value="Segment"/>
</dbReference>
<dbReference type="PROSITE" id="PS50076">
    <property type="entry name" value="DNAJ_2"/>
    <property type="match status" value="1"/>
</dbReference>
<dbReference type="CDD" id="cd06257">
    <property type="entry name" value="DnaJ"/>
    <property type="match status" value="1"/>
</dbReference>
<feature type="domain" description="J" evidence="2">
    <location>
        <begin position="6"/>
        <end position="70"/>
    </location>
</feature>
<dbReference type="Gene3D" id="1.10.287.110">
    <property type="entry name" value="DnaJ domain"/>
    <property type="match status" value="1"/>
</dbReference>
<protein>
    <submittedName>
        <fullName evidence="3">DnaJ-like protein</fullName>
    </submittedName>
</protein>
<evidence type="ECO:0000256" key="1">
    <source>
        <dbReference type="ARBA" id="ARBA00023186"/>
    </source>
</evidence>
<evidence type="ECO:0000313" key="3">
    <source>
        <dbReference type="EMBL" id="AKI79999.1"/>
    </source>
</evidence>
<proteinExistence type="predicted"/>
<dbReference type="GO" id="GO:0051082">
    <property type="term" value="F:unfolded protein binding"/>
    <property type="evidence" value="ECO:0007669"/>
    <property type="project" value="TreeGrafter"/>
</dbReference>
<dbReference type="SMART" id="SM00271">
    <property type="entry name" value="DnaJ"/>
    <property type="match status" value="1"/>
</dbReference>
<dbReference type="PROSITE" id="PS00636">
    <property type="entry name" value="DNAJ_1"/>
    <property type="match status" value="1"/>
</dbReference>
<dbReference type="SUPFAM" id="SSF46565">
    <property type="entry name" value="Chaperone J-domain"/>
    <property type="match status" value="1"/>
</dbReference>
<reference evidence="3 4" key="1">
    <citation type="submission" date="2014-10" db="EMBL/GenBank/DDBJ databases">
        <title>Pan-genome analysis of Brazilian lineage A amoebal mimiviruses.</title>
        <authorList>
            <person name="Assis F.L."/>
            <person name="Abrahao J.S."/>
            <person name="Kroon E.G."/>
            <person name="Dornas F.P."/>
            <person name="Andrade K.R."/>
            <person name="Borato P.V.M."/>
            <person name="Pilotto M.R."/>
            <person name="Benamar S."/>
            <person name="LaScola B."/>
            <person name="Colson P."/>
        </authorList>
    </citation>
    <scope>NUCLEOTIDE SEQUENCE [LARGE SCALE GENOMIC DNA]</scope>
    <source>
        <strain evidence="3 4">Kroon</strain>
    </source>
</reference>
<dbReference type="InterPro" id="IPR001623">
    <property type="entry name" value="DnaJ_domain"/>
</dbReference>
<dbReference type="InterPro" id="IPR018253">
    <property type="entry name" value="DnaJ_domain_CS"/>
</dbReference>
<keyword evidence="4" id="KW-1185">Reference proteome</keyword>
<evidence type="ECO:0000259" key="2">
    <source>
        <dbReference type="PROSITE" id="PS50076"/>
    </source>
</evidence>
<dbReference type="KEGG" id="vg:80513797"/>
<dbReference type="EMBL" id="KM982402">
    <property type="protein sequence ID" value="AKI79999.1"/>
    <property type="molecule type" value="Genomic_DNA"/>
</dbReference>
<dbReference type="PANTHER" id="PTHR43096:SF52">
    <property type="entry name" value="DNAJ HOMOLOG 1, MITOCHONDRIAL-RELATED"/>
    <property type="match status" value="1"/>
</dbReference>